<dbReference type="OrthoDB" id="37659at2759"/>
<name>A0A2I2FWE7_9EURO</name>
<protein>
    <submittedName>
        <fullName evidence="1">Uncharacterized protein</fullName>
    </submittedName>
</protein>
<dbReference type="EMBL" id="MSFO01000008">
    <property type="protein sequence ID" value="PLB44969.1"/>
    <property type="molecule type" value="Genomic_DNA"/>
</dbReference>
<dbReference type="VEuPathDB" id="FungiDB:P170DRAFT_513071"/>
<proteinExistence type="predicted"/>
<gene>
    <name evidence="1" type="ORF">P170DRAFT_513071</name>
</gene>
<dbReference type="Pfam" id="PF20174">
    <property type="entry name" value="DUF6540"/>
    <property type="match status" value="1"/>
</dbReference>
<reference evidence="1 2" key="1">
    <citation type="submission" date="2016-12" db="EMBL/GenBank/DDBJ databases">
        <title>The genomes of Aspergillus section Nigri reveals drivers in fungal speciation.</title>
        <authorList>
            <consortium name="DOE Joint Genome Institute"/>
            <person name="Vesth T.C."/>
            <person name="Nybo J."/>
            <person name="Theobald S."/>
            <person name="Brandl J."/>
            <person name="Frisvad J.C."/>
            <person name="Nielsen K.F."/>
            <person name="Lyhne E.K."/>
            <person name="Kogle M.E."/>
            <person name="Kuo A."/>
            <person name="Riley R."/>
            <person name="Clum A."/>
            <person name="Nolan M."/>
            <person name="Lipzen A."/>
            <person name="Salamov A."/>
            <person name="Henrissat B."/>
            <person name="Wiebenga A."/>
            <person name="De Vries R.P."/>
            <person name="Grigoriev I.V."/>
            <person name="Mortensen U.H."/>
            <person name="Andersen M.R."/>
            <person name="Baker S.E."/>
        </authorList>
    </citation>
    <scope>NUCLEOTIDE SEQUENCE [LARGE SCALE GENOMIC DNA]</scope>
    <source>
        <strain evidence="1 2">IBT 23096</strain>
    </source>
</reference>
<evidence type="ECO:0000313" key="2">
    <source>
        <dbReference type="Proteomes" id="UP000234275"/>
    </source>
</evidence>
<accession>A0A2I2FWE7</accession>
<sequence>MHPYLAVAIYHPRYGNFQHWALHLHTSTEDTIYEVDGEHPSFQKVTSSGNPRDSETFIHAIFVSEVGDPDIPTIRAIVDGARVDNETLEWDCQEYVLEIIEACEQEAVLDDHDLEYMEAKETLKQKRGPMI</sequence>
<dbReference type="AlphaFoldDB" id="A0A2I2FWE7"/>
<evidence type="ECO:0000313" key="1">
    <source>
        <dbReference type="EMBL" id="PLB44969.1"/>
    </source>
</evidence>
<organism evidence="1 2">
    <name type="scientific">Aspergillus steynii IBT 23096</name>
    <dbReference type="NCBI Taxonomy" id="1392250"/>
    <lineage>
        <taxon>Eukaryota</taxon>
        <taxon>Fungi</taxon>
        <taxon>Dikarya</taxon>
        <taxon>Ascomycota</taxon>
        <taxon>Pezizomycotina</taxon>
        <taxon>Eurotiomycetes</taxon>
        <taxon>Eurotiomycetidae</taxon>
        <taxon>Eurotiales</taxon>
        <taxon>Aspergillaceae</taxon>
        <taxon>Aspergillus</taxon>
        <taxon>Aspergillus subgen. Circumdati</taxon>
    </lineage>
</organism>
<dbReference type="RefSeq" id="XP_024700271.1">
    <property type="nucleotide sequence ID" value="XM_024855058.1"/>
</dbReference>
<comment type="caution">
    <text evidence="1">The sequence shown here is derived from an EMBL/GenBank/DDBJ whole genome shotgun (WGS) entry which is preliminary data.</text>
</comment>
<dbReference type="InterPro" id="IPR046670">
    <property type="entry name" value="DUF6540"/>
</dbReference>
<dbReference type="GeneID" id="36562764"/>
<keyword evidence="2" id="KW-1185">Reference proteome</keyword>
<dbReference type="Proteomes" id="UP000234275">
    <property type="component" value="Unassembled WGS sequence"/>
</dbReference>